<feature type="compositionally biased region" description="Polar residues" evidence="1">
    <location>
        <begin position="265"/>
        <end position="281"/>
    </location>
</feature>
<dbReference type="EMBL" id="JABFUD020000017">
    <property type="protein sequence ID" value="KAI5067504.1"/>
    <property type="molecule type" value="Genomic_DNA"/>
</dbReference>
<organism evidence="2 3">
    <name type="scientific">Adiantum capillus-veneris</name>
    <name type="common">Maidenhair fern</name>
    <dbReference type="NCBI Taxonomy" id="13818"/>
    <lineage>
        <taxon>Eukaryota</taxon>
        <taxon>Viridiplantae</taxon>
        <taxon>Streptophyta</taxon>
        <taxon>Embryophyta</taxon>
        <taxon>Tracheophyta</taxon>
        <taxon>Polypodiopsida</taxon>
        <taxon>Polypodiidae</taxon>
        <taxon>Polypodiales</taxon>
        <taxon>Pteridineae</taxon>
        <taxon>Pteridaceae</taxon>
        <taxon>Vittarioideae</taxon>
        <taxon>Adiantum</taxon>
    </lineage>
</organism>
<feature type="compositionally biased region" description="Basic and acidic residues" evidence="1">
    <location>
        <begin position="381"/>
        <end position="408"/>
    </location>
</feature>
<dbReference type="Proteomes" id="UP000886520">
    <property type="component" value="Chromosome 17"/>
</dbReference>
<evidence type="ECO:0000256" key="1">
    <source>
        <dbReference type="SAM" id="MobiDB-lite"/>
    </source>
</evidence>
<protein>
    <submittedName>
        <fullName evidence="2">Uncharacterized protein</fullName>
    </submittedName>
</protein>
<feature type="compositionally biased region" description="Low complexity" evidence="1">
    <location>
        <begin position="98"/>
        <end position="112"/>
    </location>
</feature>
<feature type="compositionally biased region" description="Polar residues" evidence="1">
    <location>
        <begin position="64"/>
        <end position="97"/>
    </location>
</feature>
<feature type="region of interest" description="Disordered" evidence="1">
    <location>
        <begin position="445"/>
        <end position="500"/>
    </location>
</feature>
<feature type="compositionally biased region" description="Low complexity" evidence="1">
    <location>
        <begin position="415"/>
        <end position="424"/>
    </location>
</feature>
<proteinExistence type="predicted"/>
<dbReference type="AlphaFoldDB" id="A0A9D4UGK0"/>
<gene>
    <name evidence="2" type="ORF">GOP47_0018032</name>
</gene>
<sequence>MASLPPKNSFEEFFSARPALLVGNTKPLFNPPSENNSLLSRELSFGQDSISPLSSQSRSYCGSNLASAVTQGGPPSSQQLDNTQPSQQRVNSGSTFPQSSQRHNSSDSQSISVYHTSHTQDVANHDSVHNMKFANCAQPVQHDNCIAPSLTCAQRACMAQEKDTTLARRKEKQCQQQVHQNHSRSSMSQCTLADGDILYVGDLQHDEFVGSSYSQVSGCGLDGSFLTSDQRARMAQEKEKALARRMQKLQQLQQASERWCDDSHLTSNQNHSRSSMSQSTLGDGDIRHDDFVGSSYSQAWGCGLNGSSLTSDQRARMAREKEKALARRKQKLQQLQQASERGCDDSPLTSDQRARMAQEKEKALAKRKQKLQQLQQSQDQCHNKRGCDDSPLTSDRRARMAQEKEKALAKRKQKLQQLQQSQDQCHNKSSISRCSVADGHVYHVGDSQDDGCVRSHSSLTSEQRVRMAQKKEKALARRRQKLHQQQQAQEQNDRNFSSSQCTTTDGCLYDVEYGSLCAQHGGPALVHACSPIAGMAMQCTVGNEVFLDSAGCPSQSSSQIDVQLSNTQSEQECNRWGGPQYFFPMEAQNLVEQDAMCGSTLDK</sequence>
<reference evidence="2" key="1">
    <citation type="submission" date="2021-01" db="EMBL/GenBank/DDBJ databases">
        <title>Adiantum capillus-veneris genome.</title>
        <authorList>
            <person name="Fang Y."/>
            <person name="Liao Q."/>
        </authorList>
    </citation>
    <scope>NUCLEOTIDE SEQUENCE</scope>
    <source>
        <strain evidence="2">H3</strain>
        <tissue evidence="2">Leaf</tissue>
    </source>
</reference>
<feature type="region of interest" description="Disordered" evidence="1">
    <location>
        <begin position="307"/>
        <end position="424"/>
    </location>
</feature>
<feature type="compositionally biased region" description="Basic and acidic residues" evidence="1">
    <location>
        <begin position="463"/>
        <end position="475"/>
    </location>
</feature>
<accession>A0A9D4UGK0</accession>
<comment type="caution">
    <text evidence="2">The sequence shown here is derived from an EMBL/GenBank/DDBJ whole genome shotgun (WGS) entry which is preliminary data.</text>
</comment>
<keyword evidence="3" id="KW-1185">Reference proteome</keyword>
<evidence type="ECO:0000313" key="3">
    <source>
        <dbReference type="Proteomes" id="UP000886520"/>
    </source>
</evidence>
<feature type="compositionally biased region" description="Basic and acidic residues" evidence="1">
    <location>
        <begin position="352"/>
        <end position="364"/>
    </location>
</feature>
<name>A0A9D4UGK0_ADICA</name>
<evidence type="ECO:0000313" key="2">
    <source>
        <dbReference type="EMBL" id="KAI5067504.1"/>
    </source>
</evidence>
<feature type="region of interest" description="Disordered" evidence="1">
    <location>
        <begin position="260"/>
        <end position="286"/>
    </location>
</feature>
<feature type="region of interest" description="Disordered" evidence="1">
    <location>
        <begin position="64"/>
        <end position="113"/>
    </location>
</feature>
<feature type="compositionally biased region" description="Basic and acidic residues" evidence="1">
    <location>
        <begin position="313"/>
        <end position="325"/>
    </location>
</feature>
<feature type="compositionally biased region" description="Low complexity" evidence="1">
    <location>
        <begin position="371"/>
        <end position="380"/>
    </location>
</feature>
<dbReference type="OrthoDB" id="10671138at2759"/>